<evidence type="ECO:0000313" key="7">
    <source>
        <dbReference type="EMBL" id="MEA5519191.1"/>
    </source>
</evidence>
<feature type="transmembrane region" description="Helical" evidence="5">
    <location>
        <begin position="228"/>
        <end position="247"/>
    </location>
</feature>
<feature type="domain" description="G" evidence="6">
    <location>
        <begin position="34"/>
        <end position="152"/>
    </location>
</feature>
<keyword evidence="4 5" id="KW-0472">Membrane</keyword>
<accession>A0ABU5TWB3</accession>
<gene>
    <name evidence="7" type="ORF">VB854_09530</name>
</gene>
<keyword evidence="3 5" id="KW-1133">Transmembrane helix</keyword>
<feature type="transmembrane region" description="Helical" evidence="5">
    <location>
        <begin position="279"/>
        <end position="300"/>
    </location>
</feature>
<dbReference type="RefSeq" id="WP_323274633.1">
    <property type="nucleotide sequence ID" value="NZ_JAYGHT010000023.1"/>
</dbReference>
<comment type="subcellular location">
    <subcellularLocation>
        <location evidence="1">Membrane</location>
        <topology evidence="1">Multi-pass membrane protein</topology>
    </subcellularLocation>
</comment>
<dbReference type="InterPro" id="IPR006073">
    <property type="entry name" value="GTP-bd"/>
</dbReference>
<dbReference type="Pfam" id="PF01926">
    <property type="entry name" value="MMR_HSR1"/>
    <property type="match status" value="1"/>
</dbReference>
<dbReference type="Proteomes" id="UP001301728">
    <property type="component" value="Unassembled WGS sequence"/>
</dbReference>
<dbReference type="InterPro" id="IPR027417">
    <property type="entry name" value="P-loop_NTPase"/>
</dbReference>
<dbReference type="EMBL" id="JAYGHT010000023">
    <property type="protein sequence ID" value="MEA5519191.1"/>
    <property type="molecule type" value="Genomic_DNA"/>
</dbReference>
<feature type="transmembrane region" description="Helical" evidence="5">
    <location>
        <begin position="253"/>
        <end position="272"/>
    </location>
</feature>
<keyword evidence="8" id="KW-1185">Reference proteome</keyword>
<reference evidence="7 8" key="1">
    <citation type="submission" date="2023-12" db="EMBL/GenBank/DDBJ databases">
        <title>Baltic Sea Cyanobacteria.</title>
        <authorList>
            <person name="Delbaje E."/>
            <person name="Fewer D.P."/>
            <person name="Shishido T.K."/>
        </authorList>
    </citation>
    <scope>NUCLEOTIDE SEQUENCE [LARGE SCALE GENOMIC DNA]</scope>
    <source>
        <strain evidence="7 8">CCNP 1315</strain>
    </source>
</reference>
<protein>
    <submittedName>
        <fullName evidence="7">DUF697 domain-containing protein</fullName>
    </submittedName>
</protein>
<name>A0ABU5TWB3_9CYAN</name>
<organism evidence="7 8">
    <name type="scientific">Limnoraphis robusta CCNP1315</name>
    <dbReference type="NCBI Taxonomy" id="3110306"/>
    <lineage>
        <taxon>Bacteria</taxon>
        <taxon>Bacillati</taxon>
        <taxon>Cyanobacteriota</taxon>
        <taxon>Cyanophyceae</taxon>
        <taxon>Oscillatoriophycideae</taxon>
        <taxon>Oscillatoriales</taxon>
        <taxon>Sirenicapillariaceae</taxon>
        <taxon>Limnoraphis</taxon>
    </lineage>
</organism>
<dbReference type="InterPro" id="IPR021147">
    <property type="entry name" value="DUF697"/>
</dbReference>
<evidence type="ECO:0000313" key="8">
    <source>
        <dbReference type="Proteomes" id="UP001301728"/>
    </source>
</evidence>
<evidence type="ECO:0000256" key="1">
    <source>
        <dbReference type="ARBA" id="ARBA00004141"/>
    </source>
</evidence>
<comment type="caution">
    <text evidence="7">The sequence shown here is derived from an EMBL/GenBank/DDBJ whole genome shotgun (WGS) entry which is preliminary data.</text>
</comment>
<evidence type="ECO:0000256" key="2">
    <source>
        <dbReference type="ARBA" id="ARBA00022692"/>
    </source>
</evidence>
<dbReference type="CDD" id="cd00882">
    <property type="entry name" value="Ras_like_GTPase"/>
    <property type="match status" value="1"/>
</dbReference>
<proteinExistence type="predicted"/>
<evidence type="ECO:0000256" key="4">
    <source>
        <dbReference type="ARBA" id="ARBA00023136"/>
    </source>
</evidence>
<dbReference type="SUPFAM" id="SSF52540">
    <property type="entry name" value="P-loop containing nucleoside triphosphate hydrolases"/>
    <property type="match status" value="1"/>
</dbReference>
<sequence>MNYTTAPSQEVDISKILELAMKTAMKLRGNVNLLIAGKTGVGKSTLINAVFHENLAETGQGKPVTPTTREIKKEGFPLTIFDSRGLEVAKYKETIRELENLIKERCNHSDPNHHIHIAWVCICEDIRRIEDADKELVEMLSRYVPVVGVITKARADNGFRAEVQKELSLAKNVVRVRAIYEQLDDGHLQPVMGLKELIEITMQIVPDGQRNAIAAAQKVSLREKVKRSHLIVTTAATSAASVGAVPIPFSDAVALVPIQVTMLASISAVFGLDLSQASLGTLISGVIAGGGGTLGGRMLISSLAKMIPGAGSVVGGILAGSTAALLTTLFGEAYIAALCAIFSGHPDAQPTPEEVAEAFKTELSRKNFLSLSK</sequence>
<evidence type="ECO:0000256" key="5">
    <source>
        <dbReference type="SAM" id="Phobius"/>
    </source>
</evidence>
<evidence type="ECO:0000259" key="6">
    <source>
        <dbReference type="Pfam" id="PF01926"/>
    </source>
</evidence>
<dbReference type="Pfam" id="PF05128">
    <property type="entry name" value="DUF697"/>
    <property type="match status" value="1"/>
</dbReference>
<evidence type="ECO:0000256" key="3">
    <source>
        <dbReference type="ARBA" id="ARBA00022989"/>
    </source>
</evidence>
<dbReference type="Gene3D" id="3.40.50.300">
    <property type="entry name" value="P-loop containing nucleotide triphosphate hydrolases"/>
    <property type="match status" value="1"/>
</dbReference>
<keyword evidence="2 5" id="KW-0812">Transmembrane</keyword>